<dbReference type="InterPro" id="IPR029052">
    <property type="entry name" value="Metallo-depent_PP-like"/>
</dbReference>
<evidence type="ECO:0000313" key="5">
    <source>
        <dbReference type="Proteomes" id="UP001197875"/>
    </source>
</evidence>
<accession>A0AAE3J4F1</accession>
<dbReference type="InterPro" id="IPR019079">
    <property type="entry name" value="Capsule_synth_CapA"/>
</dbReference>
<evidence type="ECO:0000256" key="1">
    <source>
        <dbReference type="ARBA" id="ARBA00005662"/>
    </source>
</evidence>
<gene>
    <name evidence="4" type="ORF">LKD71_00720</name>
</gene>
<dbReference type="AlphaFoldDB" id="A0AAE3J4F1"/>
<dbReference type="PANTHER" id="PTHR33393">
    <property type="entry name" value="POLYGLUTAMINE SYNTHESIS ACCESSORY PROTEIN RV0574C-RELATED"/>
    <property type="match status" value="1"/>
</dbReference>
<feature type="region of interest" description="Disordered" evidence="2">
    <location>
        <begin position="42"/>
        <end position="70"/>
    </location>
</feature>
<sequence>MKDPKNKKPLLKKQILLILGPTGAAVLVLLVILLARSFAGKGDATTVSNDQPDTLEAESASAQPETQRFSEPVSLTVSMAGDCTLGKDEAFNYSTSLNAYYDMYGPTYFFQNVKSIFDADDLTVVNFEGTLTDSTERNGETFAFKAPAEYAEILTDGGVEAVNVANNHSHDYGDQGFADTKENLKNAGLITFGYNETALVDVKGVKVGLVGIYELHDHLEREYQLRVNIQKVQAEGADLVFVIFHWGNEKDTVPDENQVTLAKLAIDNGADLVVGHHAHVLQGVTTYKGKTIAYGLGNFCFGGNSSPSDMDTMIFQQTFTLGTDGSVTSEEPNLIPCRISSDYSINNYQPTPATGDEADRILQKIRDRSEGLG</sequence>
<dbReference type="SMART" id="SM00854">
    <property type="entry name" value="PGA_cap"/>
    <property type="match status" value="1"/>
</dbReference>
<proteinExistence type="inferred from homology"/>
<reference evidence="4 5" key="1">
    <citation type="submission" date="2021-10" db="EMBL/GenBank/DDBJ databases">
        <title>Anaerobic single-cell dispensing facilitates the cultivation of human gut bacteria.</title>
        <authorList>
            <person name="Afrizal A."/>
        </authorList>
    </citation>
    <scope>NUCLEOTIDE SEQUENCE [LARGE SCALE GENOMIC DNA]</scope>
    <source>
        <strain evidence="4 5">CLA-AA-H277</strain>
    </source>
</reference>
<dbReference type="PANTHER" id="PTHR33393:SF11">
    <property type="entry name" value="POLYGLUTAMINE SYNTHESIS ACCESSORY PROTEIN RV0574C-RELATED"/>
    <property type="match status" value="1"/>
</dbReference>
<organism evidence="4 5">
    <name type="scientific">Fusicatenibacter faecihominis</name>
    <dbReference type="NCBI Taxonomy" id="2881276"/>
    <lineage>
        <taxon>Bacteria</taxon>
        <taxon>Bacillati</taxon>
        <taxon>Bacillota</taxon>
        <taxon>Clostridia</taxon>
        <taxon>Lachnospirales</taxon>
        <taxon>Lachnospiraceae</taxon>
        <taxon>Fusicatenibacter</taxon>
    </lineage>
</organism>
<comment type="caution">
    <text evidence="4">The sequence shown here is derived from an EMBL/GenBank/DDBJ whole genome shotgun (WGS) entry which is preliminary data.</text>
</comment>
<dbReference type="EMBL" id="JAJEPR010000001">
    <property type="protein sequence ID" value="MCC2188354.1"/>
    <property type="molecule type" value="Genomic_DNA"/>
</dbReference>
<dbReference type="Gene3D" id="3.60.21.10">
    <property type="match status" value="1"/>
</dbReference>
<dbReference type="CDD" id="cd07381">
    <property type="entry name" value="MPP_CapA"/>
    <property type="match status" value="1"/>
</dbReference>
<dbReference type="InterPro" id="IPR052169">
    <property type="entry name" value="CW_Biosynth-Accessory"/>
</dbReference>
<evidence type="ECO:0000256" key="2">
    <source>
        <dbReference type="SAM" id="MobiDB-lite"/>
    </source>
</evidence>
<feature type="domain" description="Capsule synthesis protein CapA" evidence="3">
    <location>
        <begin position="76"/>
        <end position="303"/>
    </location>
</feature>
<dbReference type="Pfam" id="PF09587">
    <property type="entry name" value="PGA_cap"/>
    <property type="match status" value="1"/>
</dbReference>
<dbReference type="Proteomes" id="UP001197875">
    <property type="component" value="Unassembled WGS sequence"/>
</dbReference>
<dbReference type="SUPFAM" id="SSF56300">
    <property type="entry name" value="Metallo-dependent phosphatases"/>
    <property type="match status" value="1"/>
</dbReference>
<evidence type="ECO:0000259" key="3">
    <source>
        <dbReference type="SMART" id="SM00854"/>
    </source>
</evidence>
<name>A0AAE3J4F1_9FIRM</name>
<keyword evidence="5" id="KW-1185">Reference proteome</keyword>
<protein>
    <submittedName>
        <fullName evidence="4">CapA family protein</fullName>
    </submittedName>
</protein>
<feature type="compositionally biased region" description="Polar residues" evidence="2">
    <location>
        <begin position="60"/>
        <end position="70"/>
    </location>
</feature>
<comment type="similarity">
    <text evidence="1">Belongs to the CapA family.</text>
</comment>
<evidence type="ECO:0000313" key="4">
    <source>
        <dbReference type="EMBL" id="MCC2188354.1"/>
    </source>
</evidence>
<dbReference type="RefSeq" id="WP_227613969.1">
    <property type="nucleotide sequence ID" value="NZ_JAJEPR010000001.1"/>
</dbReference>